<dbReference type="EMBL" id="OD015191">
    <property type="protein sequence ID" value="CAD7417888.1"/>
    <property type="molecule type" value="Genomic_DNA"/>
</dbReference>
<gene>
    <name evidence="1" type="ORF">TPSB3V08_LOCUS12093</name>
</gene>
<accession>A0A7R9DNL7</accession>
<protein>
    <submittedName>
        <fullName evidence="1">Uncharacterized protein</fullName>
    </submittedName>
</protein>
<name>A0A7R9DNL7_TIMPO</name>
<reference evidence="1" key="1">
    <citation type="submission" date="2020-11" db="EMBL/GenBank/DDBJ databases">
        <authorList>
            <person name="Tran Van P."/>
        </authorList>
    </citation>
    <scope>NUCLEOTIDE SEQUENCE</scope>
</reference>
<dbReference type="AlphaFoldDB" id="A0A7R9DNL7"/>
<sequence>MELPSCWKSWAASSMGLRCL</sequence>
<organism evidence="1">
    <name type="scientific">Timema poppense</name>
    <name type="common">Walking stick</name>
    <dbReference type="NCBI Taxonomy" id="170557"/>
    <lineage>
        <taxon>Eukaryota</taxon>
        <taxon>Metazoa</taxon>
        <taxon>Ecdysozoa</taxon>
        <taxon>Arthropoda</taxon>
        <taxon>Hexapoda</taxon>
        <taxon>Insecta</taxon>
        <taxon>Pterygota</taxon>
        <taxon>Neoptera</taxon>
        <taxon>Polyneoptera</taxon>
        <taxon>Phasmatodea</taxon>
        <taxon>Timematodea</taxon>
        <taxon>Timematoidea</taxon>
        <taxon>Timematidae</taxon>
        <taxon>Timema</taxon>
    </lineage>
</organism>
<proteinExistence type="predicted"/>
<evidence type="ECO:0000313" key="1">
    <source>
        <dbReference type="EMBL" id="CAD7417888.1"/>
    </source>
</evidence>